<feature type="signal peptide" evidence="6">
    <location>
        <begin position="1"/>
        <end position="28"/>
    </location>
</feature>
<dbReference type="GeneID" id="18480883"/>
<dbReference type="EMBL" id="GL985058">
    <property type="protein sequence ID" value="EGR51571.1"/>
    <property type="molecule type" value="Genomic_DNA"/>
</dbReference>
<keyword evidence="8" id="KW-1185">Reference proteome</keyword>
<dbReference type="SUPFAM" id="SSF48403">
    <property type="entry name" value="Ankyrin repeat"/>
    <property type="match status" value="1"/>
</dbReference>
<feature type="chain" id="PRO_5003408595" evidence="6">
    <location>
        <begin position="29"/>
        <end position="691"/>
    </location>
</feature>
<evidence type="ECO:0000313" key="8">
    <source>
        <dbReference type="Proteomes" id="UP000008984"/>
    </source>
</evidence>
<reference evidence="7 8" key="1">
    <citation type="journal article" date="2008" name="Nat. Biotechnol.">
        <title>Genome sequencing and analysis of the biomass-degrading fungus Trichoderma reesei (syn. Hypocrea jecorina).</title>
        <authorList>
            <person name="Martinez D."/>
            <person name="Berka R.M."/>
            <person name="Henrissat B."/>
            <person name="Saloheimo M."/>
            <person name="Arvas M."/>
            <person name="Baker S.E."/>
            <person name="Chapman J."/>
            <person name="Chertkov O."/>
            <person name="Coutinho P.M."/>
            <person name="Cullen D."/>
            <person name="Danchin E.G."/>
            <person name="Grigoriev I.V."/>
            <person name="Harris P."/>
            <person name="Jackson M."/>
            <person name="Kubicek C.P."/>
            <person name="Han C.S."/>
            <person name="Ho I."/>
            <person name="Larrondo L.F."/>
            <person name="de Leon A.L."/>
            <person name="Magnuson J.K."/>
            <person name="Merino S."/>
            <person name="Misra M."/>
            <person name="Nelson B."/>
            <person name="Putnam N."/>
            <person name="Robbertse B."/>
            <person name="Salamov A.A."/>
            <person name="Schmoll M."/>
            <person name="Terry A."/>
            <person name="Thayer N."/>
            <person name="Westerholm-Parvinen A."/>
            <person name="Schoch C.L."/>
            <person name="Yao J."/>
            <person name="Barabote R."/>
            <person name="Nelson M.A."/>
            <person name="Detter C."/>
            <person name="Bruce D."/>
            <person name="Kuske C.R."/>
            <person name="Xie G."/>
            <person name="Richardson P."/>
            <person name="Rokhsar D.S."/>
            <person name="Lucas S.M."/>
            <person name="Rubin E.M."/>
            <person name="Dunn-Coleman N."/>
            <person name="Ward M."/>
            <person name="Brettin T.S."/>
        </authorList>
    </citation>
    <scope>NUCLEOTIDE SEQUENCE [LARGE SCALE GENOMIC DNA]</scope>
    <source>
        <strain evidence="7 8">QM6a</strain>
    </source>
</reference>
<evidence type="ECO:0000256" key="4">
    <source>
        <dbReference type="PROSITE-ProRule" id="PRU00221"/>
    </source>
</evidence>
<dbReference type="InterPro" id="IPR036322">
    <property type="entry name" value="WD40_repeat_dom_sf"/>
</dbReference>
<dbReference type="PROSITE" id="PS50082">
    <property type="entry name" value="WD_REPEATS_2"/>
    <property type="match status" value="2"/>
</dbReference>
<keyword evidence="2" id="KW-0677">Repeat</keyword>
<dbReference type="HOGENOM" id="CLU_359441_0_0_1"/>
<dbReference type="Gene3D" id="1.25.40.20">
    <property type="entry name" value="Ankyrin repeat-containing domain"/>
    <property type="match status" value="1"/>
</dbReference>
<dbReference type="Proteomes" id="UP000008984">
    <property type="component" value="Unassembled WGS sequence"/>
</dbReference>
<feature type="repeat" description="WD" evidence="4">
    <location>
        <begin position="579"/>
        <end position="613"/>
    </location>
</feature>
<dbReference type="SMART" id="SM00320">
    <property type="entry name" value="WD40"/>
    <property type="match status" value="6"/>
</dbReference>
<dbReference type="Pfam" id="PF00400">
    <property type="entry name" value="WD40"/>
    <property type="match status" value="3"/>
</dbReference>
<feature type="repeat" description="WD" evidence="4">
    <location>
        <begin position="614"/>
        <end position="645"/>
    </location>
</feature>
<feature type="repeat" description="ANK" evidence="3">
    <location>
        <begin position="236"/>
        <end position="268"/>
    </location>
</feature>
<accession>G0RBB0</accession>
<dbReference type="InterPro" id="IPR050349">
    <property type="entry name" value="WD_LIS1/nudF_dynein_reg"/>
</dbReference>
<feature type="region of interest" description="Disordered" evidence="5">
    <location>
        <begin position="665"/>
        <end position="691"/>
    </location>
</feature>
<dbReference type="InterPro" id="IPR001680">
    <property type="entry name" value="WD40_rpt"/>
</dbReference>
<dbReference type="SUPFAM" id="SSF50978">
    <property type="entry name" value="WD40 repeat-like"/>
    <property type="match status" value="1"/>
</dbReference>
<dbReference type="InterPro" id="IPR015943">
    <property type="entry name" value="WD40/YVTN_repeat-like_dom_sf"/>
</dbReference>
<dbReference type="eggNOG" id="KOG0266">
    <property type="taxonomic scope" value="Eukaryota"/>
</dbReference>
<name>G0RBB0_HYPJQ</name>
<keyword evidence="3" id="KW-0040">ANK repeat</keyword>
<evidence type="ECO:0000256" key="5">
    <source>
        <dbReference type="SAM" id="MobiDB-lite"/>
    </source>
</evidence>
<dbReference type="eggNOG" id="KOG0504">
    <property type="taxonomic scope" value="Eukaryota"/>
</dbReference>
<feature type="compositionally biased region" description="Basic and acidic residues" evidence="5">
    <location>
        <begin position="146"/>
        <end position="156"/>
    </location>
</feature>
<dbReference type="AlphaFoldDB" id="G0RBB0"/>
<keyword evidence="1 4" id="KW-0853">WD repeat</keyword>
<feature type="region of interest" description="Disordered" evidence="5">
    <location>
        <begin position="146"/>
        <end position="177"/>
    </location>
</feature>
<dbReference type="Pfam" id="PF12796">
    <property type="entry name" value="Ank_2"/>
    <property type="match status" value="1"/>
</dbReference>
<dbReference type="PROSITE" id="PS50294">
    <property type="entry name" value="WD_REPEATS_REGION"/>
    <property type="match status" value="2"/>
</dbReference>
<protein>
    <submittedName>
        <fullName evidence="7">Predicted protein</fullName>
    </submittedName>
</protein>
<dbReference type="InterPro" id="IPR036770">
    <property type="entry name" value="Ankyrin_rpt-contain_sf"/>
</dbReference>
<gene>
    <name evidence="7" type="ORF">TRIREDRAFT_104592</name>
</gene>
<dbReference type="KEGG" id="tre:TRIREDRAFT_104592"/>
<evidence type="ECO:0000256" key="1">
    <source>
        <dbReference type="ARBA" id="ARBA00022574"/>
    </source>
</evidence>
<dbReference type="VEuPathDB" id="FungiDB:TRIREDRAFT_104592"/>
<evidence type="ECO:0000313" key="7">
    <source>
        <dbReference type="EMBL" id="EGR51571.1"/>
    </source>
</evidence>
<dbReference type="PANTHER" id="PTHR44129">
    <property type="entry name" value="WD REPEAT-CONTAINING PROTEIN POP1"/>
    <property type="match status" value="1"/>
</dbReference>
<dbReference type="RefSeq" id="XP_006963031.1">
    <property type="nucleotide sequence ID" value="XM_006962969.1"/>
</dbReference>
<dbReference type="OrthoDB" id="341259at2759"/>
<dbReference type="InterPro" id="IPR002110">
    <property type="entry name" value="Ankyrin_rpt"/>
</dbReference>
<evidence type="ECO:0000256" key="6">
    <source>
        <dbReference type="SAM" id="SignalP"/>
    </source>
</evidence>
<dbReference type="SMART" id="SM00248">
    <property type="entry name" value="ANK"/>
    <property type="match status" value="4"/>
</dbReference>
<dbReference type="Gene3D" id="2.130.10.10">
    <property type="entry name" value="YVTN repeat-like/Quinoprotein amine dehydrogenase"/>
    <property type="match status" value="2"/>
</dbReference>
<keyword evidence="6" id="KW-0732">Signal</keyword>
<sequence>MSLTFQMSQPAMVLRILLYECLEKFCWASPVDSPGSRPEDWPLSSSFKRFRLWCGNAELLVGDPANGLLPSTPHLRLLNRVIVILLRLSKCLDDYNPKTNIIIEQMESWIDSCVGSLTVLSLLEAEDEDMGGYDDSDFGDKESVFSCEDQRNERSESTSPHPDLEFPNGSDGDMGLDEAVPTEAQLLVNRNYSFNSEEDVGVGNAALMTAAGERGHSGLVKRLIQSGVNVNSQDSYGRTALFNAVRCGSRSTIKVLLFHGIDETLSDEDGMTALETAIEEGNRDIINMLFRPSIYKLFVPPYRETPLEWAHAHNHQAAVQIFLKMQKRGLQRKSQSGSKSDEDDMEDNYVEATGNTISGQGWHALINPLLEQSFDINCVMTLTQDKFPIHYLAFAQDGKDLVASNVSDIMTWSTENWRARHQVPGPKAAVVWDPATWLRRERLNNTKLRLNDFEPVTLLDLSTSGRYLAIGRGEGTIDVYSVHTMIKVREFPTGEYISCLRVSPNDRFVAACCSGTFRLYDLQTGERSWGPCGNLQCAASVDISPDGRYLVTGGLEHLEVWDLERRRRVHRIPNQWYRIFKVAFTPDGRWIAAASTDGCVRFWDWTTGQLQFILRAHTSEIRAMAFGQDGQFATACADQTVRVWSYKLRREKGGKGKVEAIVPQEADSNTLRETDESEESMSSHLGRLQLG</sequence>
<organism evidence="8">
    <name type="scientific">Hypocrea jecorina (strain QM6a)</name>
    <name type="common">Trichoderma reesei</name>
    <dbReference type="NCBI Taxonomy" id="431241"/>
    <lineage>
        <taxon>Eukaryota</taxon>
        <taxon>Fungi</taxon>
        <taxon>Dikarya</taxon>
        <taxon>Ascomycota</taxon>
        <taxon>Pezizomycotina</taxon>
        <taxon>Sordariomycetes</taxon>
        <taxon>Hypocreomycetidae</taxon>
        <taxon>Hypocreales</taxon>
        <taxon>Hypocreaceae</taxon>
        <taxon>Trichoderma</taxon>
    </lineage>
</organism>
<dbReference type="STRING" id="431241.G0RBB0"/>
<proteinExistence type="predicted"/>
<dbReference type="PROSITE" id="PS50088">
    <property type="entry name" value="ANK_REPEAT"/>
    <property type="match status" value="2"/>
</dbReference>
<evidence type="ECO:0000256" key="3">
    <source>
        <dbReference type="PROSITE-ProRule" id="PRU00023"/>
    </source>
</evidence>
<feature type="repeat" description="ANK" evidence="3">
    <location>
        <begin position="202"/>
        <end position="235"/>
    </location>
</feature>
<evidence type="ECO:0000256" key="2">
    <source>
        <dbReference type="ARBA" id="ARBA00022737"/>
    </source>
</evidence>